<dbReference type="KEGG" id="pfy:PFICI_13640"/>
<keyword evidence="3" id="KW-1185">Reference proteome</keyword>
<dbReference type="EMBL" id="KI912119">
    <property type="protein sequence ID" value="ETS75156.1"/>
    <property type="molecule type" value="Genomic_DNA"/>
</dbReference>
<dbReference type="CDD" id="cd23703">
    <property type="entry name" value="mS26_PET12"/>
    <property type="match status" value="1"/>
</dbReference>
<dbReference type="Pfam" id="PF26163">
    <property type="entry name" value="mS26"/>
    <property type="match status" value="1"/>
</dbReference>
<protein>
    <submittedName>
        <fullName evidence="2">Uncharacterized protein</fullName>
    </submittedName>
</protein>
<evidence type="ECO:0000256" key="1">
    <source>
        <dbReference type="SAM" id="MobiDB-lite"/>
    </source>
</evidence>
<evidence type="ECO:0000313" key="3">
    <source>
        <dbReference type="Proteomes" id="UP000030651"/>
    </source>
</evidence>
<feature type="region of interest" description="Disordered" evidence="1">
    <location>
        <begin position="285"/>
        <end position="318"/>
    </location>
</feature>
<dbReference type="Proteomes" id="UP000030651">
    <property type="component" value="Unassembled WGS sequence"/>
</dbReference>
<reference evidence="3" key="1">
    <citation type="journal article" date="2015" name="BMC Genomics">
        <title>Genomic and transcriptomic analysis of the endophytic fungus Pestalotiopsis fici reveals its lifestyle and high potential for synthesis of natural products.</title>
        <authorList>
            <person name="Wang X."/>
            <person name="Zhang X."/>
            <person name="Liu L."/>
            <person name="Xiang M."/>
            <person name="Wang W."/>
            <person name="Sun X."/>
            <person name="Che Y."/>
            <person name="Guo L."/>
            <person name="Liu G."/>
            <person name="Guo L."/>
            <person name="Wang C."/>
            <person name="Yin W.B."/>
            <person name="Stadler M."/>
            <person name="Zhang X."/>
            <person name="Liu X."/>
        </authorList>
    </citation>
    <scope>NUCLEOTIDE SEQUENCE [LARGE SCALE GENOMIC DNA]</scope>
    <source>
        <strain evidence="3">W106-1 / CGMCC3.15140</strain>
    </source>
</reference>
<dbReference type="InParanoid" id="W3WQQ1"/>
<dbReference type="OrthoDB" id="5223508at2759"/>
<dbReference type="STRING" id="1229662.W3WQQ1"/>
<evidence type="ECO:0000313" key="2">
    <source>
        <dbReference type="EMBL" id="ETS75156.1"/>
    </source>
</evidence>
<gene>
    <name evidence="2" type="ORF">PFICI_13640</name>
</gene>
<dbReference type="AlphaFoldDB" id="W3WQQ1"/>
<dbReference type="eggNOG" id="ENOG502S3Z9">
    <property type="taxonomic scope" value="Eukaryota"/>
</dbReference>
<dbReference type="HOGENOM" id="CLU_065203_0_0_1"/>
<feature type="region of interest" description="Disordered" evidence="1">
    <location>
        <begin position="98"/>
        <end position="120"/>
    </location>
</feature>
<dbReference type="RefSeq" id="XP_007840412.1">
    <property type="nucleotide sequence ID" value="XM_007842221.1"/>
</dbReference>
<accession>W3WQQ1</accession>
<sequence length="318" mass="35943">MPPSLPSTLSRRAVQQTVSASSIASLTRAFSSTTLCQTNKIPPESPLFINVPTPPMSQAVEDNRPDRFAKKGRLPMPRRIFKRKTYELPKTSPVFLAKSAPLPSNAKSQQPPGSEVEARRREMADMRRRNLSEGIEQLWKRRQETNRERYDRHEKNRRRNVHAMKAPQRADERFTETTIPASVLQTHVPLDPLRMEHALQSKARTEALAARKSEDRKDSIQKLYMSARSFIIDEAALQEEVDRVFRPDTFTSGSTATGTTPTNAWDLWGTPTTVRDMIGEVSRTDSRVLASMQDEGSRTSKRQTKVAEELTGGPMNDA</sequence>
<organism evidence="2 3">
    <name type="scientific">Pestalotiopsis fici (strain W106-1 / CGMCC3.15140)</name>
    <dbReference type="NCBI Taxonomy" id="1229662"/>
    <lineage>
        <taxon>Eukaryota</taxon>
        <taxon>Fungi</taxon>
        <taxon>Dikarya</taxon>
        <taxon>Ascomycota</taxon>
        <taxon>Pezizomycotina</taxon>
        <taxon>Sordariomycetes</taxon>
        <taxon>Xylariomycetidae</taxon>
        <taxon>Amphisphaeriales</taxon>
        <taxon>Sporocadaceae</taxon>
        <taxon>Pestalotiopsis</taxon>
    </lineage>
</organism>
<dbReference type="GeneID" id="19278653"/>
<proteinExistence type="predicted"/>
<dbReference type="OMA" id="WNLGPPP"/>
<name>W3WQQ1_PESFW</name>
<feature type="region of interest" description="Disordered" evidence="1">
    <location>
        <begin position="147"/>
        <end position="172"/>
    </location>
</feature>
<dbReference type="InterPro" id="IPR058940">
    <property type="entry name" value="mS26_fungi"/>
</dbReference>